<gene>
    <name evidence="2" type="ORF">E1269_08215</name>
</gene>
<dbReference type="AlphaFoldDB" id="A0A4R5DNG0"/>
<dbReference type="Proteomes" id="UP000294739">
    <property type="component" value="Unassembled WGS sequence"/>
</dbReference>
<evidence type="ECO:0000256" key="1">
    <source>
        <dbReference type="SAM" id="MobiDB-lite"/>
    </source>
</evidence>
<dbReference type="RefSeq" id="WP_131893224.1">
    <property type="nucleotide sequence ID" value="NZ_SMKZ01000008.1"/>
</dbReference>
<dbReference type="EMBL" id="SMKZ01000008">
    <property type="protein sequence ID" value="TDE12253.1"/>
    <property type="molecule type" value="Genomic_DNA"/>
</dbReference>
<evidence type="ECO:0000313" key="2">
    <source>
        <dbReference type="EMBL" id="TDE12253.1"/>
    </source>
</evidence>
<keyword evidence="3" id="KW-1185">Reference proteome</keyword>
<reference evidence="2 3" key="1">
    <citation type="submission" date="2019-03" db="EMBL/GenBank/DDBJ databases">
        <title>Draft genome sequences of novel Actinobacteria.</title>
        <authorList>
            <person name="Sahin N."/>
            <person name="Ay H."/>
            <person name="Saygin H."/>
        </authorList>
    </citation>
    <scope>NUCLEOTIDE SEQUENCE [LARGE SCALE GENOMIC DNA]</scope>
    <source>
        <strain evidence="2 3">5K138</strain>
    </source>
</reference>
<dbReference type="OrthoDB" id="5517693at2"/>
<feature type="region of interest" description="Disordered" evidence="1">
    <location>
        <begin position="111"/>
        <end position="133"/>
    </location>
</feature>
<evidence type="ECO:0008006" key="4">
    <source>
        <dbReference type="Google" id="ProtNLM"/>
    </source>
</evidence>
<evidence type="ECO:0000313" key="3">
    <source>
        <dbReference type="Proteomes" id="UP000294739"/>
    </source>
</evidence>
<proteinExistence type="predicted"/>
<accession>A0A4R5DNG0</accession>
<dbReference type="InParanoid" id="A0A4R5DNG0"/>
<name>A0A4R5DNG0_9ACTN</name>
<organism evidence="2 3">
    <name type="scientific">Jiangella asiatica</name>
    <dbReference type="NCBI Taxonomy" id="2530372"/>
    <lineage>
        <taxon>Bacteria</taxon>
        <taxon>Bacillati</taxon>
        <taxon>Actinomycetota</taxon>
        <taxon>Actinomycetes</taxon>
        <taxon>Jiangellales</taxon>
        <taxon>Jiangellaceae</taxon>
        <taxon>Jiangella</taxon>
    </lineage>
</organism>
<comment type="caution">
    <text evidence="2">The sequence shown here is derived from an EMBL/GenBank/DDBJ whole genome shotgun (WGS) entry which is preliminary data.</text>
</comment>
<protein>
    <recommendedName>
        <fullName evidence="4">Histidine phosphatase family protein</fullName>
    </recommendedName>
</protein>
<sequence length="133" mass="13849">MRSGRLVVVRHGVFCSPEVWERTDGDLARTEGLEAGPIVADAAFRSGITTPDVLAATTQDLAGWPGVATARLVAEHASGLRESPLESASFALFLRHGLALPECNAWITAQRRGAPAPTSRGGGTASSARRTAG</sequence>